<gene>
    <name evidence="4" type="ORF">CHLNCDRAFT_53293</name>
</gene>
<keyword evidence="1" id="KW-0106">Calcium</keyword>
<dbReference type="InterPro" id="IPR011992">
    <property type="entry name" value="EF-hand-dom_pair"/>
</dbReference>
<sequence>MAAEVFRKYDADSSGRLDRDELLSALRDLDLLSNGMDRHELLSILREMDTNGDGVVSFEEFRAVYSRLAKVQAEGARQARLQRKPAPIPPNTATDPRLRAAFLHFASWGAAKGLAERAEKGDGINSRQFQRACAAAGLPIEKAAADVVFTVARKGSRVALEAGLALEAVLDAVRAAAPASATSPAKEVESKLPLSARSRRPKSPGACTAGSDLPPRPCSAAAAKPPTASPGSGKAGEATGKAAGPGAASTSGAAPLDKLNERFATLQQLLVAVGPEDGDTIPAAHMGQGVHGRGETGGHAAAGMQPAEPADDSLLTNPTYQLTQASVRYSCALRVPNLKNWPKGVKMGQEAGDLGAFKLGMLTLLDQRCEAAEARCQALVATRAEMSRQLVSQVATAMGHGSSAAAQEEVQAALWGYEARLAAVDTRINEAVRQVAGECQAAVTALEGRVEALRQGNEEAMRKVNEALLAIARRVGSLMVK</sequence>
<dbReference type="KEGG" id="cvr:CHLNCDRAFT_53293"/>
<evidence type="ECO:0000313" key="5">
    <source>
        <dbReference type="Proteomes" id="UP000008141"/>
    </source>
</evidence>
<protein>
    <recommendedName>
        <fullName evidence="3">EF-hand domain-containing protein</fullName>
    </recommendedName>
</protein>
<dbReference type="RefSeq" id="XP_005846383.1">
    <property type="nucleotide sequence ID" value="XM_005846321.1"/>
</dbReference>
<evidence type="ECO:0000313" key="4">
    <source>
        <dbReference type="EMBL" id="EFN54281.1"/>
    </source>
</evidence>
<dbReference type="EMBL" id="GL433848">
    <property type="protein sequence ID" value="EFN54281.1"/>
    <property type="molecule type" value="Genomic_DNA"/>
</dbReference>
<dbReference type="STRING" id="554065.E1ZJ56"/>
<organism evidence="5">
    <name type="scientific">Chlorella variabilis</name>
    <name type="common">Green alga</name>
    <dbReference type="NCBI Taxonomy" id="554065"/>
    <lineage>
        <taxon>Eukaryota</taxon>
        <taxon>Viridiplantae</taxon>
        <taxon>Chlorophyta</taxon>
        <taxon>core chlorophytes</taxon>
        <taxon>Trebouxiophyceae</taxon>
        <taxon>Chlorellales</taxon>
        <taxon>Chlorellaceae</taxon>
        <taxon>Chlorella clade</taxon>
        <taxon>Chlorella</taxon>
    </lineage>
</organism>
<feature type="region of interest" description="Disordered" evidence="2">
    <location>
        <begin position="177"/>
        <end position="253"/>
    </location>
</feature>
<dbReference type="PROSITE" id="PS50222">
    <property type="entry name" value="EF_HAND_2"/>
    <property type="match status" value="2"/>
</dbReference>
<feature type="domain" description="EF-hand" evidence="3">
    <location>
        <begin position="36"/>
        <end position="71"/>
    </location>
</feature>
<dbReference type="GeneID" id="17353810"/>
<dbReference type="InterPro" id="IPR018247">
    <property type="entry name" value="EF_Hand_1_Ca_BS"/>
</dbReference>
<dbReference type="Proteomes" id="UP000008141">
    <property type="component" value="Unassembled WGS sequence"/>
</dbReference>
<dbReference type="AlphaFoldDB" id="E1ZJ56"/>
<evidence type="ECO:0000256" key="1">
    <source>
        <dbReference type="ARBA" id="ARBA00022837"/>
    </source>
</evidence>
<proteinExistence type="predicted"/>
<name>E1ZJ56_CHLVA</name>
<dbReference type="InterPro" id="IPR002048">
    <property type="entry name" value="EF_hand_dom"/>
</dbReference>
<dbReference type="Pfam" id="PF13499">
    <property type="entry name" value="EF-hand_7"/>
    <property type="match status" value="1"/>
</dbReference>
<dbReference type="eggNOG" id="ENOG502R8RA">
    <property type="taxonomic scope" value="Eukaryota"/>
</dbReference>
<evidence type="ECO:0000259" key="3">
    <source>
        <dbReference type="PROSITE" id="PS50222"/>
    </source>
</evidence>
<dbReference type="InParanoid" id="E1ZJ56"/>
<dbReference type="Gene3D" id="1.10.238.10">
    <property type="entry name" value="EF-hand"/>
    <property type="match status" value="1"/>
</dbReference>
<dbReference type="OrthoDB" id="26525at2759"/>
<dbReference type="SUPFAM" id="SSF47473">
    <property type="entry name" value="EF-hand"/>
    <property type="match status" value="1"/>
</dbReference>
<feature type="domain" description="EF-hand" evidence="3">
    <location>
        <begin position="1"/>
        <end position="32"/>
    </location>
</feature>
<dbReference type="GO" id="GO:0005509">
    <property type="term" value="F:calcium ion binding"/>
    <property type="evidence" value="ECO:0007669"/>
    <property type="project" value="InterPro"/>
</dbReference>
<dbReference type="SMART" id="SM00054">
    <property type="entry name" value="EFh"/>
    <property type="match status" value="2"/>
</dbReference>
<keyword evidence="5" id="KW-1185">Reference proteome</keyword>
<reference evidence="4 5" key="1">
    <citation type="journal article" date="2010" name="Plant Cell">
        <title>The Chlorella variabilis NC64A genome reveals adaptation to photosymbiosis, coevolution with viruses, and cryptic sex.</title>
        <authorList>
            <person name="Blanc G."/>
            <person name="Duncan G."/>
            <person name="Agarkova I."/>
            <person name="Borodovsky M."/>
            <person name="Gurnon J."/>
            <person name="Kuo A."/>
            <person name="Lindquist E."/>
            <person name="Lucas S."/>
            <person name="Pangilinan J."/>
            <person name="Polle J."/>
            <person name="Salamov A."/>
            <person name="Terry A."/>
            <person name="Yamada T."/>
            <person name="Dunigan D.D."/>
            <person name="Grigoriev I.V."/>
            <person name="Claverie J.M."/>
            <person name="Van Etten J.L."/>
        </authorList>
    </citation>
    <scope>NUCLEOTIDE SEQUENCE [LARGE SCALE GENOMIC DNA]</scope>
    <source>
        <strain evidence="4 5">NC64A</strain>
    </source>
</reference>
<evidence type="ECO:0000256" key="2">
    <source>
        <dbReference type="SAM" id="MobiDB-lite"/>
    </source>
</evidence>
<accession>E1ZJ56</accession>
<feature type="compositionally biased region" description="Low complexity" evidence="2">
    <location>
        <begin position="219"/>
        <end position="253"/>
    </location>
</feature>
<dbReference type="CDD" id="cd00051">
    <property type="entry name" value="EFh"/>
    <property type="match status" value="1"/>
</dbReference>
<dbReference type="PROSITE" id="PS00018">
    <property type="entry name" value="EF_HAND_1"/>
    <property type="match status" value="2"/>
</dbReference>